<evidence type="ECO:0000256" key="1">
    <source>
        <dbReference type="SAM" id="MobiDB-lite"/>
    </source>
</evidence>
<accession>A0A6P8BKK6</accession>
<feature type="compositionally biased region" description="Acidic residues" evidence="1">
    <location>
        <begin position="65"/>
        <end position="85"/>
    </location>
</feature>
<reference evidence="3" key="2">
    <citation type="submission" date="2019-10" db="EMBL/GenBank/DDBJ databases">
        <authorList>
            <consortium name="NCBI Genome Project"/>
        </authorList>
    </citation>
    <scope>NUCLEOTIDE SEQUENCE</scope>
    <source>
        <strain evidence="3">NI907</strain>
    </source>
</reference>
<reference evidence="3" key="3">
    <citation type="submission" date="2025-08" db="UniProtKB">
        <authorList>
            <consortium name="RefSeq"/>
        </authorList>
    </citation>
    <scope>IDENTIFICATION</scope>
    <source>
        <strain evidence="3">NI907</strain>
    </source>
</reference>
<protein>
    <submittedName>
        <fullName evidence="3">Uncharacterized protein</fullName>
    </submittedName>
</protein>
<feature type="compositionally biased region" description="Basic and acidic residues" evidence="1">
    <location>
        <begin position="587"/>
        <end position="611"/>
    </location>
</feature>
<keyword evidence="2" id="KW-1185">Reference proteome</keyword>
<dbReference type="GeneID" id="41956928"/>
<feature type="region of interest" description="Disordered" evidence="1">
    <location>
        <begin position="426"/>
        <end position="467"/>
    </location>
</feature>
<feature type="region of interest" description="Disordered" evidence="1">
    <location>
        <begin position="486"/>
        <end position="611"/>
    </location>
</feature>
<dbReference type="KEGG" id="pgri:PgNI_01945"/>
<evidence type="ECO:0000313" key="2">
    <source>
        <dbReference type="Proteomes" id="UP000515153"/>
    </source>
</evidence>
<feature type="compositionally biased region" description="Basic residues" evidence="1">
    <location>
        <begin position="20"/>
        <end position="41"/>
    </location>
</feature>
<proteinExistence type="predicted"/>
<feature type="compositionally biased region" description="Basic and acidic residues" evidence="1">
    <location>
        <begin position="441"/>
        <end position="456"/>
    </location>
</feature>
<sequence>MAESDVILRRKMNNDDMSKRRIKIAPARRRRRSARPNARRRPASEWDDPNLNPGVEDLRPPSSESESESESESLYGDEEVEEYEEVSGGMGPRIAAGKSRGGSLPQSACRQPVNRMMRQEEAPDLMQVRGGDEPPEGYSSSTAPAPLSQEEKLKQSLGRIEDWVKILEGRAANWKRVQAGAMQHLAVSIEAWHAQDPTLELPNMRSLPYNTPTSSGLLPWISGALKKKETAARERKVVQEELARAQHHAGVLREERPDPRTAQAEKYAAWAYQQTLRGDPGSESTQPYPWAARNPDPPVLDIVDLDNDPKENRDGQALSPARPEVIVIDADSNADTQTRLGQSVSSEVIIDWTQPAIIDMTGPAEIVVDMTAETAQPPTQRITRPDRRWNPSRDPINFRSQRESSPPAVRRDQRRDLFSFSGINRFDQQWNPFPGMPRSGQRRDQLQGTDLPDRRWNPSMGTINFRPMRNQLPPAAVRNHERQRDIVPGTTGPMQQLNPFSAAFGSDQRRNPSPARYQRRPKTRPVEINPTVFNVFDGPVSNISQLERERALRREQESSRRKRKRESDRQNGADGGREPDVTGGPDGSRDGREGGRSYDAEADPKRRKLEDEMNAYKARELEKINKEGEAWEEGVLSWVALKAKHLFE</sequence>
<feature type="compositionally biased region" description="Basic and acidic residues" evidence="1">
    <location>
        <begin position="546"/>
        <end position="580"/>
    </location>
</feature>
<feature type="region of interest" description="Disordered" evidence="1">
    <location>
        <begin position="373"/>
        <end position="411"/>
    </location>
</feature>
<dbReference type="AlphaFoldDB" id="A0A6P8BKK6"/>
<dbReference type="RefSeq" id="XP_030987848.1">
    <property type="nucleotide sequence ID" value="XM_031122016.1"/>
</dbReference>
<reference evidence="3" key="1">
    <citation type="journal article" date="2019" name="Mol. Biol. Evol.">
        <title>Blast fungal genomes show frequent chromosomal changes, gene gains and losses, and effector gene turnover.</title>
        <authorList>
            <person name="Gomez Luciano L.B."/>
            <person name="Jason Tsai I."/>
            <person name="Chuma I."/>
            <person name="Tosa Y."/>
            <person name="Chen Y.H."/>
            <person name="Li J.Y."/>
            <person name="Li M.Y."/>
            <person name="Jade Lu M.Y."/>
            <person name="Nakayashiki H."/>
            <person name="Li W.H."/>
        </authorList>
    </citation>
    <scope>NUCLEOTIDE SEQUENCE</scope>
    <source>
        <strain evidence="3">NI907</strain>
    </source>
</reference>
<name>A0A6P8BKK6_PYRGI</name>
<feature type="compositionally biased region" description="Basic and acidic residues" evidence="1">
    <location>
        <begin position="1"/>
        <end position="19"/>
    </location>
</feature>
<feature type="compositionally biased region" description="Polar residues" evidence="1">
    <location>
        <begin position="373"/>
        <end position="382"/>
    </location>
</feature>
<gene>
    <name evidence="3" type="ORF">PgNI_01945</name>
</gene>
<evidence type="ECO:0000313" key="3">
    <source>
        <dbReference type="RefSeq" id="XP_030987848.1"/>
    </source>
</evidence>
<organism evidence="2 3">
    <name type="scientific">Pyricularia grisea</name>
    <name type="common">Crabgrass-specific blast fungus</name>
    <name type="synonym">Magnaporthe grisea</name>
    <dbReference type="NCBI Taxonomy" id="148305"/>
    <lineage>
        <taxon>Eukaryota</taxon>
        <taxon>Fungi</taxon>
        <taxon>Dikarya</taxon>
        <taxon>Ascomycota</taxon>
        <taxon>Pezizomycotina</taxon>
        <taxon>Sordariomycetes</taxon>
        <taxon>Sordariomycetidae</taxon>
        <taxon>Magnaporthales</taxon>
        <taxon>Pyriculariaceae</taxon>
        <taxon>Pyricularia</taxon>
    </lineage>
</organism>
<feature type="region of interest" description="Disordered" evidence="1">
    <location>
        <begin position="1"/>
        <end position="152"/>
    </location>
</feature>
<dbReference type="Proteomes" id="UP000515153">
    <property type="component" value="Unplaced"/>
</dbReference>